<protein>
    <submittedName>
        <fullName evidence="1">Uncharacterized protein</fullName>
    </submittedName>
</protein>
<proteinExistence type="predicted"/>
<dbReference type="EMBL" id="FMZO01000001">
    <property type="protein sequence ID" value="SDC08884.1"/>
    <property type="molecule type" value="Genomic_DNA"/>
</dbReference>
<name>A0A1G6IQX7_NIADE</name>
<reference evidence="2" key="1">
    <citation type="submission" date="2016-10" db="EMBL/GenBank/DDBJ databases">
        <authorList>
            <person name="Varghese N."/>
            <person name="Submissions S."/>
        </authorList>
    </citation>
    <scope>NUCLEOTIDE SEQUENCE [LARGE SCALE GENOMIC DNA]</scope>
    <source>
        <strain evidence="2">DSM 25811 / CCM 8410 / LMG 26954 / E90</strain>
    </source>
</reference>
<dbReference type="AlphaFoldDB" id="A0A1G6IQX7"/>
<evidence type="ECO:0000313" key="1">
    <source>
        <dbReference type="EMBL" id="SDC08884.1"/>
    </source>
</evidence>
<evidence type="ECO:0000313" key="2">
    <source>
        <dbReference type="Proteomes" id="UP000198757"/>
    </source>
</evidence>
<organism evidence="1 2">
    <name type="scientific">Niabella drilacis (strain DSM 25811 / CCM 8410 / CCUG 62505 / LMG 26954 / E90)</name>
    <dbReference type="NCBI Taxonomy" id="1285928"/>
    <lineage>
        <taxon>Bacteria</taxon>
        <taxon>Pseudomonadati</taxon>
        <taxon>Bacteroidota</taxon>
        <taxon>Chitinophagia</taxon>
        <taxon>Chitinophagales</taxon>
        <taxon>Chitinophagaceae</taxon>
        <taxon>Niabella</taxon>
    </lineage>
</organism>
<sequence length="41" mass="4337">MGRRHTAAIEASVPGIQDLFVTRGGFAALFYPTTQGGKDAK</sequence>
<dbReference type="Proteomes" id="UP000198757">
    <property type="component" value="Unassembled WGS sequence"/>
</dbReference>
<keyword evidence="2" id="KW-1185">Reference proteome</keyword>
<gene>
    <name evidence="1" type="ORF">SAMN04487894_101303</name>
</gene>
<accession>A0A1G6IQX7</accession>